<gene>
    <name evidence="2" type="ORF">Pan181_46170</name>
</gene>
<evidence type="ECO:0000313" key="2">
    <source>
        <dbReference type="EMBL" id="QDU58383.1"/>
    </source>
</evidence>
<dbReference type="KEGG" id="amuc:Pan181_46170"/>
<accession>A0A518AUI1</accession>
<keyword evidence="3" id="KW-1185">Reference proteome</keyword>
<dbReference type="EMBL" id="CP036278">
    <property type="protein sequence ID" value="QDU58383.1"/>
    <property type="molecule type" value="Genomic_DNA"/>
</dbReference>
<dbReference type="Pfam" id="PF13385">
    <property type="entry name" value="Laminin_G_3"/>
    <property type="match status" value="1"/>
</dbReference>
<dbReference type="InterPro" id="IPR013320">
    <property type="entry name" value="ConA-like_dom_sf"/>
</dbReference>
<dbReference type="AlphaFoldDB" id="A0A518AUI1"/>
<dbReference type="RefSeq" id="WP_145252393.1">
    <property type="nucleotide sequence ID" value="NZ_CP036278.1"/>
</dbReference>
<reference evidence="2 3" key="1">
    <citation type="submission" date="2019-02" db="EMBL/GenBank/DDBJ databases">
        <title>Deep-cultivation of Planctomycetes and their phenomic and genomic characterization uncovers novel biology.</title>
        <authorList>
            <person name="Wiegand S."/>
            <person name="Jogler M."/>
            <person name="Boedeker C."/>
            <person name="Pinto D."/>
            <person name="Vollmers J."/>
            <person name="Rivas-Marin E."/>
            <person name="Kohn T."/>
            <person name="Peeters S.H."/>
            <person name="Heuer A."/>
            <person name="Rast P."/>
            <person name="Oberbeckmann S."/>
            <person name="Bunk B."/>
            <person name="Jeske O."/>
            <person name="Meyerdierks A."/>
            <person name="Storesund J.E."/>
            <person name="Kallscheuer N."/>
            <person name="Luecker S."/>
            <person name="Lage O.M."/>
            <person name="Pohl T."/>
            <person name="Merkel B.J."/>
            <person name="Hornburger P."/>
            <person name="Mueller R.-W."/>
            <person name="Bruemmer F."/>
            <person name="Labrenz M."/>
            <person name="Spormann A.M."/>
            <person name="Op den Camp H."/>
            <person name="Overmann J."/>
            <person name="Amann R."/>
            <person name="Jetten M.S.M."/>
            <person name="Mascher T."/>
            <person name="Medema M.H."/>
            <person name="Devos D.P."/>
            <person name="Kaster A.-K."/>
            <person name="Ovreas L."/>
            <person name="Rohde M."/>
            <person name="Galperin M.Y."/>
            <person name="Jogler C."/>
        </authorList>
    </citation>
    <scope>NUCLEOTIDE SEQUENCE [LARGE SCALE GENOMIC DNA]</scope>
    <source>
        <strain evidence="2 3">Pan181</strain>
    </source>
</reference>
<dbReference type="Proteomes" id="UP000315750">
    <property type="component" value="Chromosome"/>
</dbReference>
<evidence type="ECO:0000313" key="3">
    <source>
        <dbReference type="Proteomes" id="UP000315750"/>
    </source>
</evidence>
<dbReference type="SUPFAM" id="SSF49899">
    <property type="entry name" value="Concanavalin A-like lectins/glucanases"/>
    <property type="match status" value="1"/>
</dbReference>
<dbReference type="Pfam" id="PF07589">
    <property type="entry name" value="PEP-CTERM"/>
    <property type="match status" value="1"/>
</dbReference>
<name>A0A518AUI1_9BACT</name>
<dbReference type="InterPro" id="IPR013424">
    <property type="entry name" value="Ice-binding_C"/>
</dbReference>
<evidence type="ECO:0000259" key="1">
    <source>
        <dbReference type="Pfam" id="PF07589"/>
    </source>
</evidence>
<proteinExistence type="predicted"/>
<feature type="domain" description="Ice-binding protein C-terminal" evidence="1">
    <location>
        <begin position="389"/>
        <end position="410"/>
    </location>
</feature>
<sequence length="413" mass="43815">MKTATWRNASSVLGAFVFAWLALPTLFAGADYTLDRWYRLGDDPSEGAFANSSVSITYDSSGLLGQSPSQLADLEAIGSPLYVDISGDRPHANATLDNYAISFDGATQYLHGPNLNIPYESTKPNFSYTGTDDRGYQLWFKINTVSDAYQHMLDDGDEHSAIITPAGDLGFEMRSNDGGQASVGSQTAAVANEWVHYAQIRPDGANGGALGYINGLAAVSQSAIYDSSSLELAIAADAEDDTLGGTAFTPSYNGLISDIEMFVFGEGYGDYSYTTDNGYFTDVFLPSTAGYSYTDSNQDGHNDNAWIAGDINFDGQLNVDDVMAFIAGWNSDNAGTINGNGPSFGDYQTLGLGDLDLDGDTDVDDWLVLRATGVTAGVGSLSDLLEGATVPEPTSLVLLAAGLFAMACYRSRV</sequence>
<dbReference type="OrthoDB" id="265509at2"/>
<dbReference type="Gene3D" id="2.60.120.200">
    <property type="match status" value="1"/>
</dbReference>
<protein>
    <submittedName>
        <fullName evidence="2">PEP-CTERM motif protein</fullName>
    </submittedName>
</protein>
<dbReference type="NCBIfam" id="TIGR02595">
    <property type="entry name" value="PEP_CTERM"/>
    <property type="match status" value="1"/>
</dbReference>
<organism evidence="2 3">
    <name type="scientific">Aeoliella mucimassa</name>
    <dbReference type="NCBI Taxonomy" id="2527972"/>
    <lineage>
        <taxon>Bacteria</taxon>
        <taxon>Pseudomonadati</taxon>
        <taxon>Planctomycetota</taxon>
        <taxon>Planctomycetia</taxon>
        <taxon>Pirellulales</taxon>
        <taxon>Lacipirellulaceae</taxon>
        <taxon>Aeoliella</taxon>
    </lineage>
</organism>